<dbReference type="Proteomes" id="UP001239462">
    <property type="component" value="Unassembled WGS sequence"/>
</dbReference>
<dbReference type="InterPro" id="IPR058627">
    <property type="entry name" value="MdtA-like_C"/>
</dbReference>
<evidence type="ECO:0000259" key="8">
    <source>
        <dbReference type="Pfam" id="PF25967"/>
    </source>
</evidence>
<dbReference type="EMBL" id="JASZZN010000022">
    <property type="protein sequence ID" value="MDM4018508.1"/>
    <property type="molecule type" value="Genomic_DNA"/>
</dbReference>
<dbReference type="InterPro" id="IPR058792">
    <property type="entry name" value="Beta-barrel_RND_2"/>
</dbReference>
<dbReference type="Pfam" id="PF25954">
    <property type="entry name" value="Beta-barrel_RND_2"/>
    <property type="match status" value="1"/>
</dbReference>
<comment type="caution">
    <text evidence="9">The sequence shown here is derived from an EMBL/GenBank/DDBJ whole genome shotgun (WGS) entry which is preliminary data.</text>
</comment>
<name>A0ABT7PPT4_9BACT</name>
<evidence type="ECO:0000313" key="10">
    <source>
        <dbReference type="Proteomes" id="UP001239462"/>
    </source>
</evidence>
<keyword evidence="3" id="KW-0813">Transport</keyword>
<evidence type="ECO:0000256" key="1">
    <source>
        <dbReference type="ARBA" id="ARBA00004196"/>
    </source>
</evidence>
<feature type="coiled-coil region" evidence="4">
    <location>
        <begin position="125"/>
        <end position="166"/>
    </location>
</feature>
<protein>
    <submittedName>
        <fullName evidence="9">Efflux RND transporter periplasmic adaptor subunit</fullName>
    </submittedName>
</protein>
<evidence type="ECO:0000259" key="7">
    <source>
        <dbReference type="Pfam" id="PF25954"/>
    </source>
</evidence>
<keyword evidence="4" id="KW-0175">Coiled coil</keyword>
<sequence length="438" mass="47498">MTKHIPSLALSWMIAVCGAGCGSQREVELLDKDRFIPSVRTVALVQTELSRTTVQPATVHAYFESTIRPKVSGYVSELRVDIGDVVKQGDTLLVVDIPEVRKQREVIEARIARRRAAERRSSAGIELANAEVQSAKASLAEAESQLDQIDASLAAAESEFRRTEDLVQRGSLQQRVLDEVRKKRDSESAARRSAQSAIESSKAQVTVAEAKRSAAKADMAAAQAETQIARRELEEVDVMIGYATIKAPIDGVVTERHVEPGNLVGPSVSPSNRPLLVVSQIDRVRIRIPVPELDASHVNPGDEVSISFPSFPDQAPLSGQVSRRSSNLLRDSRTMPVEVDLDNTDGRLLPGMFGQATIAIESKTTAKTLPSRAIHFDENGNAQVYVVDEKNTVKVAAIRTGADNGNMIEIVDGLSLGAKVIDANLNRFVEGQSVNVLN</sequence>
<feature type="domain" description="Multidrug resistance protein MdtA-like C-terminal permuted SH3" evidence="8">
    <location>
        <begin position="369"/>
        <end position="421"/>
    </location>
</feature>
<evidence type="ECO:0000256" key="5">
    <source>
        <dbReference type="SAM" id="MobiDB-lite"/>
    </source>
</evidence>
<dbReference type="Gene3D" id="1.10.287.470">
    <property type="entry name" value="Helix hairpin bin"/>
    <property type="match status" value="2"/>
</dbReference>
<dbReference type="RefSeq" id="WP_289166382.1">
    <property type="nucleotide sequence ID" value="NZ_JASZZN010000022.1"/>
</dbReference>
<feature type="compositionally biased region" description="Low complexity" evidence="5">
    <location>
        <begin position="191"/>
        <end position="201"/>
    </location>
</feature>
<dbReference type="InterPro" id="IPR006143">
    <property type="entry name" value="RND_pump_MFP"/>
</dbReference>
<feature type="domain" description="CusB-like beta-barrel" evidence="7">
    <location>
        <begin position="286"/>
        <end position="359"/>
    </location>
</feature>
<evidence type="ECO:0000256" key="4">
    <source>
        <dbReference type="SAM" id="Coils"/>
    </source>
</evidence>
<organism evidence="9 10">
    <name type="scientific">Roseiconus lacunae</name>
    <dbReference type="NCBI Taxonomy" id="2605694"/>
    <lineage>
        <taxon>Bacteria</taxon>
        <taxon>Pseudomonadati</taxon>
        <taxon>Planctomycetota</taxon>
        <taxon>Planctomycetia</taxon>
        <taxon>Pirellulales</taxon>
        <taxon>Pirellulaceae</taxon>
        <taxon>Roseiconus</taxon>
    </lineage>
</organism>
<dbReference type="NCBIfam" id="TIGR01730">
    <property type="entry name" value="RND_mfp"/>
    <property type="match status" value="1"/>
</dbReference>
<keyword evidence="10" id="KW-1185">Reference proteome</keyword>
<feature type="region of interest" description="Disordered" evidence="5">
    <location>
        <begin position="179"/>
        <end position="202"/>
    </location>
</feature>
<feature type="compositionally biased region" description="Basic and acidic residues" evidence="5">
    <location>
        <begin position="179"/>
        <end position="190"/>
    </location>
</feature>
<accession>A0ABT7PPT4</accession>
<dbReference type="Pfam" id="PF25917">
    <property type="entry name" value="BSH_RND"/>
    <property type="match status" value="1"/>
</dbReference>
<dbReference type="Gene3D" id="2.40.30.170">
    <property type="match status" value="1"/>
</dbReference>
<comment type="subcellular location">
    <subcellularLocation>
        <location evidence="1">Cell envelope</location>
    </subcellularLocation>
</comment>
<comment type="similarity">
    <text evidence="2">Belongs to the membrane fusion protein (MFP) (TC 8.A.1) family.</text>
</comment>
<dbReference type="Gene3D" id="2.40.50.100">
    <property type="match status" value="2"/>
</dbReference>
<evidence type="ECO:0000313" key="9">
    <source>
        <dbReference type="EMBL" id="MDM4018508.1"/>
    </source>
</evidence>
<dbReference type="InterPro" id="IPR058625">
    <property type="entry name" value="MdtA-like_BSH"/>
</dbReference>
<dbReference type="PANTHER" id="PTHR30469:SF37">
    <property type="entry name" value="RAGD PROTEIN"/>
    <property type="match status" value="1"/>
</dbReference>
<dbReference type="PANTHER" id="PTHR30469">
    <property type="entry name" value="MULTIDRUG RESISTANCE PROTEIN MDTA"/>
    <property type="match status" value="1"/>
</dbReference>
<dbReference type="SUPFAM" id="SSF111369">
    <property type="entry name" value="HlyD-like secretion proteins"/>
    <property type="match status" value="2"/>
</dbReference>
<evidence type="ECO:0000256" key="3">
    <source>
        <dbReference type="ARBA" id="ARBA00022448"/>
    </source>
</evidence>
<dbReference type="Pfam" id="PF25967">
    <property type="entry name" value="RND-MFP_C"/>
    <property type="match status" value="1"/>
</dbReference>
<evidence type="ECO:0000256" key="2">
    <source>
        <dbReference type="ARBA" id="ARBA00009477"/>
    </source>
</evidence>
<gene>
    <name evidence="9" type="ORF">QTN89_23860</name>
</gene>
<dbReference type="Gene3D" id="2.40.420.20">
    <property type="match status" value="1"/>
</dbReference>
<proteinExistence type="inferred from homology"/>
<reference evidence="9 10" key="1">
    <citation type="submission" date="2023-06" db="EMBL/GenBank/DDBJ databases">
        <title>Roseiconus lacunae JC819 isolated from Gulf of Mannar region, Tamil Nadu.</title>
        <authorList>
            <person name="Pk S."/>
            <person name="Ch S."/>
            <person name="Ch V.R."/>
        </authorList>
    </citation>
    <scope>NUCLEOTIDE SEQUENCE [LARGE SCALE GENOMIC DNA]</scope>
    <source>
        <strain evidence="9 10">JC819</strain>
    </source>
</reference>
<evidence type="ECO:0000259" key="6">
    <source>
        <dbReference type="Pfam" id="PF25917"/>
    </source>
</evidence>
<feature type="domain" description="Multidrug resistance protein MdtA-like barrel-sandwich hybrid" evidence="6">
    <location>
        <begin position="66"/>
        <end position="264"/>
    </location>
</feature>